<dbReference type="Proteomes" id="UP000325415">
    <property type="component" value="Unassembled WGS sequence"/>
</dbReference>
<reference evidence="1 2" key="1">
    <citation type="submission" date="2018-04" db="EMBL/GenBank/DDBJ databases">
        <authorList>
            <person name="Eckel V.P."/>
            <person name="Vogel R.F."/>
        </authorList>
    </citation>
    <scope>NUCLEOTIDE SEQUENCE [LARGE SCALE GENOMIC DNA]</scope>
    <source>
        <strain evidence="2">TMW 2.1764</strain>
    </source>
</reference>
<keyword evidence="2" id="KW-1185">Reference proteome</keyword>
<dbReference type="RefSeq" id="WP_152579910.1">
    <property type="nucleotide sequence ID" value="NZ_QDAG01000001.1"/>
</dbReference>
<dbReference type="OrthoDB" id="4198058at2"/>
<accession>A0A5N6SBC2</accession>
<dbReference type="EMBL" id="QDAG01000001">
    <property type="protein sequence ID" value="KAE8130217.1"/>
    <property type="molecule type" value="Genomic_DNA"/>
</dbReference>
<dbReference type="GeneID" id="78126314"/>
<name>A0A5N6SBC2_9BIFI</name>
<evidence type="ECO:0000313" key="2">
    <source>
        <dbReference type="Proteomes" id="UP000325415"/>
    </source>
</evidence>
<gene>
    <name evidence="1" type="ORF">DDE84_01165</name>
</gene>
<organism evidence="1 2">
    <name type="scientific">Bifidobacterium tibiigranuli</name>
    <dbReference type="NCBI Taxonomy" id="2172043"/>
    <lineage>
        <taxon>Bacteria</taxon>
        <taxon>Bacillati</taxon>
        <taxon>Actinomycetota</taxon>
        <taxon>Actinomycetes</taxon>
        <taxon>Bifidobacteriales</taxon>
        <taxon>Bifidobacteriaceae</taxon>
        <taxon>Bifidobacterium</taxon>
    </lineage>
</organism>
<comment type="caution">
    <text evidence="1">The sequence shown here is derived from an EMBL/GenBank/DDBJ whole genome shotgun (WGS) entry which is preliminary data.</text>
</comment>
<evidence type="ECO:0000313" key="1">
    <source>
        <dbReference type="EMBL" id="KAE8130217.1"/>
    </source>
</evidence>
<dbReference type="AlphaFoldDB" id="A0A5N6SBC2"/>
<protein>
    <submittedName>
        <fullName evidence="1">Mobile element protein</fullName>
    </submittedName>
</protein>
<sequence length="190" mass="20640">MTGDDQTEQKYEGMTPLALPALLAQKLDVTEDDAPMLLALDLASARFRGQTNNPISLTTETVTLDAHGTRTLLLPFTPLVDVQALAVGGVTYGPGGFEWSAAGILRFPDPIADRWRTVELTCTHGYAEIPQDVQEAVLDQATAMYPVLSGNAYTSYTTGTESRSFNTQLQVGYSAQWSACVQKYRVTGSW</sequence>
<proteinExistence type="predicted"/>